<dbReference type="Proteomes" id="UP000692954">
    <property type="component" value="Unassembled WGS sequence"/>
</dbReference>
<accession>A0A8S1MRL7</accession>
<sequence length="116" mass="13013">MANFEKEDIFNNILKGEVTKVAQGILDQEIKKYKYDNIDDAQKKSNTICDTILTKLKDLNNKHFKFVVSCLILQKADFGINLSASCYWDNNTDGSVSVRQESDNALGIVNIFACGV</sequence>
<evidence type="ECO:0000313" key="2">
    <source>
        <dbReference type="Proteomes" id="UP000692954"/>
    </source>
</evidence>
<dbReference type="InterPro" id="IPR005334">
    <property type="entry name" value="Tctex-1-like"/>
</dbReference>
<dbReference type="GO" id="GO:0045505">
    <property type="term" value="F:dynein intermediate chain binding"/>
    <property type="evidence" value="ECO:0007669"/>
    <property type="project" value="TreeGrafter"/>
</dbReference>
<dbReference type="Pfam" id="PF03645">
    <property type="entry name" value="Tctex-1"/>
    <property type="match status" value="1"/>
</dbReference>
<comment type="caution">
    <text evidence="1">The sequence shown here is derived from an EMBL/GenBank/DDBJ whole genome shotgun (WGS) entry which is preliminary data.</text>
</comment>
<dbReference type="AlphaFoldDB" id="A0A8S1MRL7"/>
<organism evidence="1 2">
    <name type="scientific">Paramecium sonneborni</name>
    <dbReference type="NCBI Taxonomy" id="65129"/>
    <lineage>
        <taxon>Eukaryota</taxon>
        <taxon>Sar</taxon>
        <taxon>Alveolata</taxon>
        <taxon>Ciliophora</taxon>
        <taxon>Intramacronucleata</taxon>
        <taxon>Oligohymenophorea</taxon>
        <taxon>Peniculida</taxon>
        <taxon>Parameciidae</taxon>
        <taxon>Paramecium</taxon>
    </lineage>
</organism>
<dbReference type="GO" id="GO:0005737">
    <property type="term" value="C:cytoplasm"/>
    <property type="evidence" value="ECO:0007669"/>
    <property type="project" value="TreeGrafter"/>
</dbReference>
<proteinExistence type="predicted"/>
<dbReference type="GO" id="GO:0005868">
    <property type="term" value="C:cytoplasmic dynein complex"/>
    <property type="evidence" value="ECO:0007669"/>
    <property type="project" value="TreeGrafter"/>
</dbReference>
<dbReference type="GO" id="GO:0007018">
    <property type="term" value="P:microtubule-based movement"/>
    <property type="evidence" value="ECO:0007669"/>
    <property type="project" value="TreeGrafter"/>
</dbReference>
<name>A0A8S1MRL7_9CILI</name>
<keyword evidence="2" id="KW-1185">Reference proteome</keyword>
<dbReference type="PANTHER" id="PTHR21255:SF4">
    <property type="entry name" value="DYNEIN LIGHT CHAIN TCTEX-TYPE"/>
    <property type="match status" value="1"/>
</dbReference>
<evidence type="ECO:0008006" key="3">
    <source>
        <dbReference type="Google" id="ProtNLM"/>
    </source>
</evidence>
<dbReference type="OrthoDB" id="10059120at2759"/>
<gene>
    <name evidence="1" type="ORF">PSON_ATCC_30995.1.T0410179</name>
</gene>
<reference evidence="1" key="1">
    <citation type="submission" date="2021-01" db="EMBL/GenBank/DDBJ databases">
        <authorList>
            <consortium name="Genoscope - CEA"/>
            <person name="William W."/>
        </authorList>
    </citation>
    <scope>NUCLEOTIDE SEQUENCE</scope>
</reference>
<dbReference type="PANTHER" id="PTHR21255">
    <property type="entry name" value="T-COMPLEX-ASSOCIATED-TESTIS-EXPRESSED 1/ DYNEIN LIGHT CHAIN"/>
    <property type="match status" value="1"/>
</dbReference>
<protein>
    <recommendedName>
        <fullName evidence="3">Dynein light chain</fullName>
    </recommendedName>
</protein>
<dbReference type="CDD" id="cd21455">
    <property type="entry name" value="DLC-like_DYNLT1_DYNLT3"/>
    <property type="match status" value="1"/>
</dbReference>
<evidence type="ECO:0000313" key="1">
    <source>
        <dbReference type="EMBL" id="CAD8081001.1"/>
    </source>
</evidence>
<dbReference type="EMBL" id="CAJJDN010000041">
    <property type="protein sequence ID" value="CAD8081001.1"/>
    <property type="molecule type" value="Genomic_DNA"/>
</dbReference>